<keyword evidence="1" id="KW-1133">Transmembrane helix</keyword>
<evidence type="ECO:0000313" key="4">
    <source>
        <dbReference type="Proteomes" id="UP001209922"/>
    </source>
</evidence>
<evidence type="ECO:0000256" key="1">
    <source>
        <dbReference type="SAM" id="Phobius"/>
    </source>
</evidence>
<dbReference type="PANTHER" id="PTHR48090">
    <property type="entry name" value="UNDECAPRENYL-PHOSPHATE 4-DEOXY-4-FORMAMIDO-L-ARABINOSE TRANSFERASE-RELATED"/>
    <property type="match status" value="1"/>
</dbReference>
<keyword evidence="4" id="KW-1185">Reference proteome</keyword>
<dbReference type="InterPro" id="IPR050256">
    <property type="entry name" value="Glycosyltransferase_2"/>
</dbReference>
<feature type="domain" description="Glycosyltransferase 2-like" evidence="2">
    <location>
        <begin position="23"/>
        <end position="184"/>
    </location>
</feature>
<proteinExistence type="predicted"/>
<feature type="transmembrane region" description="Helical" evidence="1">
    <location>
        <begin position="254"/>
        <end position="278"/>
    </location>
</feature>
<name>A0ABT3JU67_9XANT</name>
<comment type="caution">
    <text evidence="3">The sequence shown here is derived from an EMBL/GenBank/DDBJ whole genome shotgun (WGS) entry which is preliminary data.</text>
</comment>
<protein>
    <submittedName>
        <fullName evidence="3">Glycosyltransferase family 2 protein</fullName>
    </submittedName>
</protein>
<dbReference type="EMBL" id="JAPCHY010000004">
    <property type="protein sequence ID" value="MCW4472029.1"/>
    <property type="molecule type" value="Genomic_DNA"/>
</dbReference>
<keyword evidence="1" id="KW-0472">Membrane</keyword>
<dbReference type="PANTHER" id="PTHR48090:SF6">
    <property type="entry name" value="SLR5056 PROTEIN"/>
    <property type="match status" value="1"/>
</dbReference>
<feature type="transmembrane region" description="Helical" evidence="1">
    <location>
        <begin position="298"/>
        <end position="319"/>
    </location>
</feature>
<dbReference type="Gene3D" id="3.90.550.10">
    <property type="entry name" value="Spore Coat Polysaccharide Biosynthesis Protein SpsA, Chain A"/>
    <property type="match status" value="1"/>
</dbReference>
<evidence type="ECO:0000313" key="3">
    <source>
        <dbReference type="EMBL" id="MCW4472029.1"/>
    </source>
</evidence>
<dbReference type="SUPFAM" id="SSF53448">
    <property type="entry name" value="Nucleotide-diphospho-sugar transferases"/>
    <property type="match status" value="1"/>
</dbReference>
<dbReference type="RefSeq" id="WP_265126991.1">
    <property type="nucleotide sequence ID" value="NZ_JAPCHY010000004.1"/>
</dbReference>
<dbReference type="Proteomes" id="UP001209922">
    <property type="component" value="Unassembled WGS sequence"/>
</dbReference>
<dbReference type="InterPro" id="IPR001173">
    <property type="entry name" value="Glyco_trans_2-like"/>
</dbReference>
<reference evidence="3 4" key="1">
    <citation type="submission" date="2022-10" db="EMBL/GenBank/DDBJ databases">
        <title>Xanthomonas sp. H13-6.</title>
        <authorList>
            <person name="Liu X."/>
            <person name="Deng Z."/>
            <person name="Jiang Y."/>
            <person name="Yu T."/>
            <person name="Ai J."/>
        </authorList>
    </citation>
    <scope>NUCLEOTIDE SEQUENCE [LARGE SCALE GENOMIC DNA]</scope>
    <source>
        <strain evidence="3 4">H13-6</strain>
    </source>
</reference>
<gene>
    <name evidence="3" type="ORF">OK345_05840</name>
</gene>
<dbReference type="InterPro" id="IPR029044">
    <property type="entry name" value="Nucleotide-diphossugar_trans"/>
</dbReference>
<dbReference type="Pfam" id="PF00535">
    <property type="entry name" value="Glycos_transf_2"/>
    <property type="match status" value="1"/>
</dbReference>
<organism evidence="3 4">
    <name type="scientific">Xanthomonas chitinilytica</name>
    <dbReference type="NCBI Taxonomy" id="2989819"/>
    <lineage>
        <taxon>Bacteria</taxon>
        <taxon>Pseudomonadati</taxon>
        <taxon>Pseudomonadota</taxon>
        <taxon>Gammaproteobacteria</taxon>
        <taxon>Lysobacterales</taxon>
        <taxon>Lysobacteraceae</taxon>
        <taxon>Xanthomonas</taxon>
    </lineage>
</organism>
<dbReference type="CDD" id="cd04179">
    <property type="entry name" value="DPM_DPG-synthase_like"/>
    <property type="match status" value="1"/>
</dbReference>
<sequence>MVACTPGAALMDGSAAAKPTVAVVIPTYRASNSVLDVISRIGAEVDLIIVVDDACPESSGLRVQAESGDSRVQVLFNSRNLGVGGAVVAGYRRALELGAQICVKLDADGQMDPALIPEFVAPIAAHEADYTKGNRFFHIRDVVAMPVVRLIGNASLSFLCKLSSGYWHVFDPTNGYTAIHADCLREVELDKLERRYFFESDLLFRLHLVDAVVVDVPMRAVYGEERSGLNPFREVPRFARSHARNFLKRIFYEYFLRDFSLASVQLLGGLGLLAFAMVHGGLTWYTNFLRGVESPAGTIAVVSISAIVGFVLLQGFFAFDYSRIPRRVVHRFLR</sequence>
<accession>A0ABT3JU67</accession>
<keyword evidence="1" id="KW-0812">Transmembrane</keyword>
<evidence type="ECO:0000259" key="2">
    <source>
        <dbReference type="Pfam" id="PF00535"/>
    </source>
</evidence>